<feature type="transmembrane region" description="Helical" evidence="7">
    <location>
        <begin position="113"/>
        <end position="140"/>
    </location>
</feature>
<dbReference type="AlphaFoldDB" id="T1J0E9"/>
<reference evidence="9" key="1">
    <citation type="submission" date="2011-05" db="EMBL/GenBank/DDBJ databases">
        <authorList>
            <person name="Richards S.R."/>
            <person name="Qu J."/>
            <person name="Jiang H."/>
            <person name="Jhangiani S.N."/>
            <person name="Agravi P."/>
            <person name="Goodspeed R."/>
            <person name="Gross S."/>
            <person name="Mandapat C."/>
            <person name="Jackson L."/>
            <person name="Mathew T."/>
            <person name="Pu L."/>
            <person name="Thornton R."/>
            <person name="Saada N."/>
            <person name="Wilczek-Boney K.B."/>
            <person name="Lee S."/>
            <person name="Kovar C."/>
            <person name="Wu Y."/>
            <person name="Scherer S.E."/>
            <person name="Worley K.C."/>
            <person name="Muzny D.M."/>
            <person name="Gibbs R."/>
        </authorList>
    </citation>
    <scope>NUCLEOTIDE SEQUENCE</scope>
    <source>
        <strain evidence="9">Brora</strain>
    </source>
</reference>
<keyword evidence="7" id="KW-0812">Transmembrane</keyword>
<dbReference type="Proteomes" id="UP000014500">
    <property type="component" value="Unassembled WGS sequence"/>
</dbReference>
<dbReference type="PANTHER" id="PTHR10844">
    <property type="entry name" value="CAVEOLIN"/>
    <property type="match status" value="1"/>
</dbReference>
<dbReference type="GO" id="GO:0000139">
    <property type="term" value="C:Golgi membrane"/>
    <property type="evidence" value="ECO:0007669"/>
    <property type="project" value="UniProtKB-SubCell"/>
</dbReference>
<keyword evidence="4 6" id="KW-0333">Golgi apparatus</keyword>
<dbReference type="EnsemblMetazoa" id="SMAR006994-RA">
    <property type="protein sequence ID" value="SMAR006994-PA"/>
    <property type="gene ID" value="SMAR006994"/>
</dbReference>
<evidence type="ECO:0000256" key="4">
    <source>
        <dbReference type="ARBA" id="ARBA00023034"/>
    </source>
</evidence>
<comment type="function">
    <text evidence="6">May act as a scaffolding protein within caveolar membranes. Interacts directly with G-protein alpha subunits and can functionally regulate their activity.</text>
</comment>
<evidence type="ECO:0000256" key="5">
    <source>
        <dbReference type="ARBA" id="ARBA00023136"/>
    </source>
</evidence>
<keyword evidence="5 6" id="KW-0472">Membrane</keyword>
<keyword evidence="7" id="KW-1133">Transmembrane helix</keyword>
<evidence type="ECO:0000313" key="8">
    <source>
        <dbReference type="EnsemblMetazoa" id="SMAR006994-PA"/>
    </source>
</evidence>
<evidence type="ECO:0000256" key="2">
    <source>
        <dbReference type="ARBA" id="ARBA00010988"/>
    </source>
</evidence>
<organism evidence="8 9">
    <name type="scientific">Strigamia maritima</name>
    <name type="common">European centipede</name>
    <name type="synonym">Geophilus maritimus</name>
    <dbReference type="NCBI Taxonomy" id="126957"/>
    <lineage>
        <taxon>Eukaryota</taxon>
        <taxon>Metazoa</taxon>
        <taxon>Ecdysozoa</taxon>
        <taxon>Arthropoda</taxon>
        <taxon>Myriapoda</taxon>
        <taxon>Chilopoda</taxon>
        <taxon>Pleurostigmophora</taxon>
        <taxon>Geophilomorpha</taxon>
        <taxon>Linotaeniidae</taxon>
        <taxon>Strigamia</taxon>
    </lineage>
</organism>
<dbReference type="GO" id="GO:0005901">
    <property type="term" value="C:caveola"/>
    <property type="evidence" value="ECO:0007669"/>
    <property type="project" value="UniProtKB-SubCell"/>
</dbReference>
<comment type="similarity">
    <text evidence="2 6">Belongs to the caveolin family.</text>
</comment>
<sequence>MAMISSGYNSDEIVNSPGATTEINLKKTNFTFGASSTVHPTDTSSFQSGTPEIEEMASNEPGFDMENRDPNNMNIHLQLLWDDIVAEPEGIRSLDCVWRSAFKVYKCSMDCCYGFLTILFSIPIAFCIGINFACLAFQHVWCVGPFFREWKLRCHVLRNFFRITLSSICGPCCETCGLIFSQIRIRQQKMEGLTDKIFDTAGYLKIGFSIFREKKNNEALIKSLVKRKLEYEFIHCRK</sequence>
<evidence type="ECO:0000256" key="3">
    <source>
        <dbReference type="ARBA" id="ARBA00022475"/>
    </source>
</evidence>
<dbReference type="OMA" id="AFCIGIN"/>
<keyword evidence="9" id="KW-1185">Reference proteome</keyword>
<dbReference type="PANTHER" id="PTHR10844:SF19">
    <property type="entry name" value="CAVEOLIN-2"/>
    <property type="match status" value="1"/>
</dbReference>
<dbReference type="EMBL" id="JH431734">
    <property type="status" value="NOT_ANNOTATED_CDS"/>
    <property type="molecule type" value="Genomic_DNA"/>
</dbReference>
<dbReference type="eggNOG" id="ENOG502S3E3">
    <property type="taxonomic scope" value="Eukaryota"/>
</dbReference>
<evidence type="ECO:0000256" key="1">
    <source>
        <dbReference type="ARBA" id="ARBA00004202"/>
    </source>
</evidence>
<dbReference type="Pfam" id="PF01146">
    <property type="entry name" value="Caveolin"/>
    <property type="match status" value="1"/>
</dbReference>
<keyword evidence="3 6" id="KW-1003">Cell membrane</keyword>
<accession>T1J0E9</accession>
<protein>
    <recommendedName>
        <fullName evidence="6">Caveolin</fullName>
    </recommendedName>
</protein>
<proteinExistence type="inferred from homology"/>
<name>T1J0E9_STRMM</name>
<evidence type="ECO:0000256" key="6">
    <source>
        <dbReference type="RuleBase" id="RU000680"/>
    </source>
</evidence>
<dbReference type="STRING" id="126957.T1J0E9"/>
<reference evidence="8" key="2">
    <citation type="submission" date="2015-02" db="UniProtKB">
        <authorList>
            <consortium name="EnsemblMetazoa"/>
        </authorList>
    </citation>
    <scope>IDENTIFICATION</scope>
</reference>
<dbReference type="GO" id="GO:0070836">
    <property type="term" value="P:caveola assembly"/>
    <property type="evidence" value="ECO:0007669"/>
    <property type="project" value="InterPro"/>
</dbReference>
<comment type="subcellular location">
    <subcellularLocation>
        <location evidence="1 6">Cell membrane</location>
        <topology evidence="1 6">Peripheral membrane protein</topology>
    </subcellularLocation>
    <subcellularLocation>
        <location evidence="6">Golgi apparatus membrane</location>
        <topology evidence="6">Peripheral membrane protein</topology>
    </subcellularLocation>
    <subcellularLocation>
        <location evidence="6">Membrane</location>
        <location evidence="6">Caveola</location>
        <topology evidence="6">Peripheral membrane protein</topology>
    </subcellularLocation>
</comment>
<dbReference type="PhylomeDB" id="T1J0E9"/>
<dbReference type="GO" id="GO:0060090">
    <property type="term" value="F:molecular adaptor activity"/>
    <property type="evidence" value="ECO:0007669"/>
    <property type="project" value="TreeGrafter"/>
</dbReference>
<dbReference type="InterPro" id="IPR001612">
    <property type="entry name" value="Caveolin"/>
</dbReference>
<evidence type="ECO:0000256" key="7">
    <source>
        <dbReference type="SAM" id="Phobius"/>
    </source>
</evidence>
<evidence type="ECO:0000313" key="9">
    <source>
        <dbReference type="Proteomes" id="UP000014500"/>
    </source>
</evidence>
<dbReference type="HOGENOM" id="CLU_1167145_0_0_1"/>